<dbReference type="SUPFAM" id="SSF52540">
    <property type="entry name" value="P-loop containing nucleoside triphosphate hydrolases"/>
    <property type="match status" value="1"/>
</dbReference>
<sequence>MSAITTPPASSVNIVEQAERAVARIGAARADVARVIFGQEAVVDRALVTILAGGHGLLVGVPGLAKTKLVETLGTVLGLNARRIQFTPDLMPSDILGAEVMEQAADGTRGFRFIPGPVFAQLLMADEINRASPRTQSALLQAMQEYHVTVAGQPHDLPRPFHVLATQNPLEQEGTYPLPEAQLDRFLMQIDVHYPTLEAERRILLETTGSAEAKPTAVLNGEELIALQALVRQMPVGESVVDAILKLVRSARPAEQGEGDELSRLIAWGPGPRASQALMLTVRARALIEGRLAPSIDDVLALAEPVLQHRMALTFAARADGHTVREVISRLKTRIG</sequence>
<dbReference type="Gene3D" id="1.10.8.80">
    <property type="entry name" value="Magnesium chelatase subunit I, C-Terminal domain"/>
    <property type="match status" value="1"/>
</dbReference>
<evidence type="ECO:0000313" key="4">
    <source>
        <dbReference type="Proteomes" id="UP001380822"/>
    </source>
</evidence>
<feature type="domain" description="ChlI/MoxR AAA lid" evidence="2">
    <location>
        <begin position="265"/>
        <end position="330"/>
    </location>
</feature>
<dbReference type="InterPro" id="IPR011703">
    <property type="entry name" value="ATPase_AAA-3"/>
</dbReference>
<accession>A0ABU7ZVU3</accession>
<dbReference type="Proteomes" id="UP001380822">
    <property type="component" value="Unassembled WGS sequence"/>
</dbReference>
<dbReference type="PANTHER" id="PTHR42759">
    <property type="entry name" value="MOXR FAMILY PROTEIN"/>
    <property type="match status" value="1"/>
</dbReference>
<evidence type="ECO:0000259" key="2">
    <source>
        <dbReference type="Pfam" id="PF17863"/>
    </source>
</evidence>
<dbReference type="PANTHER" id="PTHR42759:SF1">
    <property type="entry name" value="MAGNESIUM-CHELATASE SUBUNIT CHLD"/>
    <property type="match status" value="1"/>
</dbReference>
<dbReference type="Pfam" id="PF07726">
    <property type="entry name" value="AAA_3"/>
    <property type="match status" value="1"/>
</dbReference>
<reference evidence="3 4" key="1">
    <citation type="submission" date="2024-02" db="EMBL/GenBank/DDBJ databases">
        <title>A new putative Pannonibacter species isolated from two cases of bloodstream infections in paediatric patients.</title>
        <authorList>
            <person name="Castellana S."/>
            <person name="De Laurentiis V."/>
            <person name="Grassi M."/>
            <person name="De Leonardis F."/>
            <person name="Mosca A."/>
            <person name="De Carlo C."/>
            <person name="Sparapano E."/>
            <person name="Ronga L."/>
            <person name="Santacroce L."/>
            <person name="Chironna M."/>
            <person name="De Robertis A."/>
            <person name="Bianco A."/>
            <person name="Del Sambro L."/>
            <person name="Capozzi L."/>
            <person name="Parisi A."/>
        </authorList>
    </citation>
    <scope>NUCLEOTIDE SEQUENCE [LARGE SCALE GENOMIC DNA]</scope>
    <source>
        <strain evidence="3 4">Pt2</strain>
    </source>
</reference>
<evidence type="ECO:0000259" key="1">
    <source>
        <dbReference type="Pfam" id="PF07726"/>
    </source>
</evidence>
<dbReference type="InterPro" id="IPR027417">
    <property type="entry name" value="P-loop_NTPase"/>
</dbReference>
<dbReference type="PIRSF" id="PIRSF002849">
    <property type="entry name" value="AAA_ATPase_chaperone_MoxR_prd"/>
    <property type="match status" value="1"/>
</dbReference>
<dbReference type="EMBL" id="JBAKBE010000016">
    <property type="protein sequence ID" value="MEH0098642.1"/>
    <property type="molecule type" value="Genomic_DNA"/>
</dbReference>
<keyword evidence="4" id="KW-1185">Reference proteome</keyword>
<dbReference type="RefSeq" id="WP_334253154.1">
    <property type="nucleotide sequence ID" value="NZ_JBAKBE010000016.1"/>
</dbReference>
<proteinExistence type="predicted"/>
<dbReference type="InterPro" id="IPR041628">
    <property type="entry name" value="ChlI/MoxR_AAA_lid"/>
</dbReference>
<evidence type="ECO:0000313" key="3">
    <source>
        <dbReference type="EMBL" id="MEH0098642.1"/>
    </source>
</evidence>
<comment type="caution">
    <text evidence="3">The sequence shown here is derived from an EMBL/GenBank/DDBJ whole genome shotgun (WGS) entry which is preliminary data.</text>
</comment>
<name>A0ABU7ZVU3_9HYPH</name>
<dbReference type="InterPro" id="IPR050764">
    <property type="entry name" value="CbbQ/NirQ/NorQ/GpvN"/>
</dbReference>
<organism evidence="3 4">
    <name type="scientific">Pannonibacter anstelovis</name>
    <dbReference type="NCBI Taxonomy" id="3121537"/>
    <lineage>
        <taxon>Bacteria</taxon>
        <taxon>Pseudomonadati</taxon>
        <taxon>Pseudomonadota</taxon>
        <taxon>Alphaproteobacteria</taxon>
        <taxon>Hyphomicrobiales</taxon>
        <taxon>Stappiaceae</taxon>
        <taxon>Pannonibacter</taxon>
    </lineage>
</organism>
<gene>
    <name evidence="3" type="ORF">V6L76_20445</name>
</gene>
<feature type="domain" description="ATPase AAA-3" evidence="1">
    <location>
        <begin position="55"/>
        <end position="188"/>
    </location>
</feature>
<protein>
    <submittedName>
        <fullName evidence="3">MoxR family ATPase</fullName>
    </submittedName>
</protein>
<dbReference type="Pfam" id="PF17863">
    <property type="entry name" value="AAA_lid_2"/>
    <property type="match status" value="1"/>
</dbReference>
<dbReference type="Gene3D" id="3.40.50.300">
    <property type="entry name" value="P-loop containing nucleotide triphosphate hydrolases"/>
    <property type="match status" value="1"/>
</dbReference>